<keyword evidence="3" id="KW-0560">Oxidoreductase</keyword>
<protein>
    <submittedName>
        <fullName evidence="5">SDR family NAD(P)-dependent oxidoreductase</fullName>
    </submittedName>
</protein>
<evidence type="ECO:0000256" key="1">
    <source>
        <dbReference type="ARBA" id="ARBA00006484"/>
    </source>
</evidence>
<gene>
    <name evidence="5" type="ORF">F5544_13550</name>
</gene>
<dbReference type="InterPro" id="IPR002347">
    <property type="entry name" value="SDR_fam"/>
</dbReference>
<name>A0A6G9YBJ2_9NOCA</name>
<proteinExistence type="inferred from homology"/>
<dbReference type="EMBL" id="CP046172">
    <property type="protein sequence ID" value="QIS10599.1"/>
    <property type="molecule type" value="Genomic_DNA"/>
</dbReference>
<keyword evidence="6" id="KW-1185">Reference proteome</keyword>
<evidence type="ECO:0000313" key="5">
    <source>
        <dbReference type="EMBL" id="QIS10599.1"/>
    </source>
</evidence>
<dbReference type="InterPro" id="IPR036291">
    <property type="entry name" value="NAD(P)-bd_dom_sf"/>
</dbReference>
<dbReference type="InterPro" id="IPR020904">
    <property type="entry name" value="Sc_DH/Rdtase_CS"/>
</dbReference>
<dbReference type="RefSeq" id="WP_203217555.1">
    <property type="nucleotide sequence ID" value="NZ_CP046172.1"/>
</dbReference>
<dbReference type="Proteomes" id="UP000503540">
    <property type="component" value="Chromosome"/>
</dbReference>
<evidence type="ECO:0000256" key="2">
    <source>
        <dbReference type="ARBA" id="ARBA00022857"/>
    </source>
</evidence>
<dbReference type="PRINTS" id="PR00080">
    <property type="entry name" value="SDRFAMILY"/>
</dbReference>
<accession>A0A6G9YBJ2</accession>
<dbReference type="SUPFAM" id="SSF51735">
    <property type="entry name" value="NAD(P)-binding Rossmann-fold domains"/>
    <property type="match status" value="1"/>
</dbReference>
<evidence type="ECO:0000256" key="3">
    <source>
        <dbReference type="ARBA" id="ARBA00023002"/>
    </source>
</evidence>
<dbReference type="Pfam" id="PF00106">
    <property type="entry name" value="adh_short"/>
    <property type="match status" value="1"/>
</dbReference>
<sequence length="240" mass="24816">MVIMTEMPVAVVSGATRGIGKEVARGLAARGCRVWLGCRDLSAGEAVAAELGASGAVTAVELDIADDDSVVAAAGVIERDGRVDILINNAATGGSRPAVEDTVAGDFSEVMNINLLGAVRLTHALLPLMHKSASPRIVNVTSGRGSFTVNNDPERMESQLQGLVYPVSKAALNMLTYQYARALPTFRVNAVDPGYTATSLNNFTGTRSPAESAQTIIALALDAEGGATGQLFDASGVLGW</sequence>
<evidence type="ECO:0000313" key="6">
    <source>
        <dbReference type="Proteomes" id="UP000503540"/>
    </source>
</evidence>
<reference evidence="5 6" key="1">
    <citation type="journal article" date="2019" name="ACS Chem. Biol.">
        <title>Identification and Mobilization of a Cryptic Antibiotic Biosynthesis Gene Locus from a Human-Pathogenic Nocardia Isolate.</title>
        <authorList>
            <person name="Herisse M."/>
            <person name="Ishida K."/>
            <person name="Porter J.L."/>
            <person name="Howden B."/>
            <person name="Hertweck C."/>
            <person name="Stinear T.P."/>
            <person name="Pidot S.J."/>
        </authorList>
    </citation>
    <scope>NUCLEOTIDE SEQUENCE [LARGE SCALE GENOMIC DNA]</scope>
    <source>
        <strain evidence="5 6">AUSMDU00012717</strain>
    </source>
</reference>
<keyword evidence="2" id="KW-0521">NADP</keyword>
<dbReference type="GO" id="GO:0016491">
    <property type="term" value="F:oxidoreductase activity"/>
    <property type="evidence" value="ECO:0007669"/>
    <property type="project" value="UniProtKB-KW"/>
</dbReference>
<dbReference type="AlphaFoldDB" id="A0A6G9YBJ2"/>
<dbReference type="PRINTS" id="PR00081">
    <property type="entry name" value="GDHRDH"/>
</dbReference>
<comment type="similarity">
    <text evidence="1 4">Belongs to the short-chain dehydrogenases/reductases (SDR) family.</text>
</comment>
<evidence type="ECO:0000256" key="4">
    <source>
        <dbReference type="RuleBase" id="RU000363"/>
    </source>
</evidence>
<dbReference type="PANTHER" id="PTHR43490">
    <property type="entry name" value="(+)-NEOMENTHOL DEHYDROGENASE"/>
    <property type="match status" value="1"/>
</dbReference>
<dbReference type="PROSITE" id="PS00061">
    <property type="entry name" value="ADH_SHORT"/>
    <property type="match status" value="1"/>
</dbReference>
<dbReference type="Gene3D" id="3.40.50.720">
    <property type="entry name" value="NAD(P)-binding Rossmann-like Domain"/>
    <property type="match status" value="1"/>
</dbReference>
<organism evidence="5 6">
    <name type="scientific">Nocardia arthritidis</name>
    <dbReference type="NCBI Taxonomy" id="228602"/>
    <lineage>
        <taxon>Bacteria</taxon>
        <taxon>Bacillati</taxon>
        <taxon>Actinomycetota</taxon>
        <taxon>Actinomycetes</taxon>
        <taxon>Mycobacteriales</taxon>
        <taxon>Nocardiaceae</taxon>
        <taxon>Nocardia</taxon>
    </lineage>
</organism>
<dbReference type="KEGG" id="nah:F5544_13550"/>
<dbReference type="PANTHER" id="PTHR43490:SF99">
    <property type="entry name" value="SHORT-CHAIN DEHYDROGENASE_REDUCTASE"/>
    <property type="match status" value="1"/>
</dbReference>